<reference evidence="4" key="1">
    <citation type="submission" date="2016-01" db="EMBL/GenBank/DDBJ databases">
        <authorList>
            <person name="Mitreva M."/>
            <person name="Pepin K.H."/>
            <person name="Mihindukulasuriya K.A."/>
            <person name="Fulton R."/>
            <person name="Fronick C."/>
            <person name="O'Laughlin M."/>
            <person name="Miner T."/>
            <person name="Herter B."/>
            <person name="Rosa B.A."/>
            <person name="Cordes M."/>
            <person name="Tomlinson C."/>
            <person name="Wollam A."/>
            <person name="Palsikar V.B."/>
            <person name="Mardis E.R."/>
            <person name="Wilson R.K."/>
        </authorList>
    </citation>
    <scope>NUCLEOTIDE SEQUENCE [LARGE SCALE GENOMIC DNA]</scope>
    <source>
        <strain evidence="4">DNF01167</strain>
    </source>
</reference>
<dbReference type="Gene3D" id="3.30.70.270">
    <property type="match status" value="1"/>
</dbReference>
<dbReference type="InterPro" id="IPR001126">
    <property type="entry name" value="UmuC"/>
</dbReference>
<dbReference type="InterPro" id="IPR043502">
    <property type="entry name" value="DNA/RNA_pol_sf"/>
</dbReference>
<dbReference type="Proteomes" id="UP000070355">
    <property type="component" value="Unassembled WGS sequence"/>
</dbReference>
<dbReference type="AlphaFoldDB" id="A0A133ZXN3"/>
<feature type="domain" description="UmuC" evidence="2">
    <location>
        <begin position="14"/>
        <end position="154"/>
    </location>
</feature>
<evidence type="ECO:0000313" key="4">
    <source>
        <dbReference type="Proteomes" id="UP000070355"/>
    </source>
</evidence>
<protein>
    <recommendedName>
        <fullName evidence="2">UmuC domain-containing protein</fullName>
    </recommendedName>
</protein>
<comment type="caution">
    <text evidence="3">The sequence shown here is derived from an EMBL/GenBank/DDBJ whole genome shotgun (WGS) entry which is preliminary data.</text>
</comment>
<gene>
    <name evidence="3" type="ORF">HMPREF3186_00881</name>
</gene>
<dbReference type="SUPFAM" id="SSF56672">
    <property type="entry name" value="DNA/RNA polymerases"/>
    <property type="match status" value="1"/>
</dbReference>
<evidence type="ECO:0000259" key="2">
    <source>
        <dbReference type="PROSITE" id="PS50173"/>
    </source>
</evidence>
<dbReference type="PATRIC" id="fig|1379.3.peg.862"/>
<organism evidence="3 4">
    <name type="scientific">Gemella haemolysans</name>
    <dbReference type="NCBI Taxonomy" id="1379"/>
    <lineage>
        <taxon>Bacteria</taxon>
        <taxon>Bacillati</taxon>
        <taxon>Bacillota</taxon>
        <taxon>Bacilli</taxon>
        <taxon>Bacillales</taxon>
        <taxon>Gemellaceae</taxon>
        <taxon>Gemella</taxon>
    </lineage>
</organism>
<dbReference type="Pfam" id="PF00817">
    <property type="entry name" value="IMS"/>
    <property type="match status" value="1"/>
</dbReference>
<sequence length="183" mass="21076">MGIIDYTLEPHSDIAFIDIKSFYASVECVERGLNPLTTSLCVMSRSDNSNGLILASSPVFKEVFGKNNVSRSYDLPFDINTRRFSFYNAKRQGLEITQQYINHIEAWSKKTLIVPPRMTLYIEKNIQILNVLKDYVPDEDIHPYSIDEGFVDLTQSLNYFIKDSAKTRKEKLDIICAKIQHDI</sequence>
<comment type="similarity">
    <text evidence="1">Belongs to the DNA polymerase type-Y family.</text>
</comment>
<name>A0A133ZXN3_9BACL</name>
<accession>A0A133ZXN3</accession>
<dbReference type="EMBL" id="LSDC01000059">
    <property type="protein sequence ID" value="KXB60193.1"/>
    <property type="molecule type" value="Genomic_DNA"/>
</dbReference>
<proteinExistence type="inferred from homology"/>
<dbReference type="RefSeq" id="WP_231724158.1">
    <property type="nucleotide sequence ID" value="NZ_KQ959954.1"/>
</dbReference>
<evidence type="ECO:0000256" key="1">
    <source>
        <dbReference type="ARBA" id="ARBA00010945"/>
    </source>
</evidence>
<dbReference type="InterPro" id="IPR043128">
    <property type="entry name" value="Rev_trsase/Diguanyl_cyclase"/>
</dbReference>
<evidence type="ECO:0000313" key="3">
    <source>
        <dbReference type="EMBL" id="KXB60193.1"/>
    </source>
</evidence>
<dbReference type="STRING" id="1379.HMPREF3186_00881"/>
<dbReference type="PROSITE" id="PS50173">
    <property type="entry name" value="UMUC"/>
    <property type="match status" value="1"/>
</dbReference>
<dbReference type="GO" id="GO:0006281">
    <property type="term" value="P:DNA repair"/>
    <property type="evidence" value="ECO:0007669"/>
    <property type="project" value="InterPro"/>
</dbReference>